<keyword evidence="2" id="KW-1185">Reference proteome</keyword>
<comment type="caution">
    <text evidence="1">The sequence shown here is derived from an EMBL/GenBank/DDBJ whole genome shotgun (WGS) entry which is preliminary data.</text>
</comment>
<gene>
    <name evidence="1" type="ORF">EVAR_85407_1</name>
</gene>
<proteinExistence type="predicted"/>
<sequence>MTIRRSSLLCFPKVCGQLGKLGLLTIPQHRHDGGDVFSPMGRQEIPVWLRPAWGSRIALAGSDTALAGVLDHAWWRGRETACDVTRGFQPGRENFVINDWDGGLLVTFVTGYVLKKWGLWGSHNWLDDPRCCS</sequence>
<evidence type="ECO:0000313" key="1">
    <source>
        <dbReference type="EMBL" id="GBP51196.1"/>
    </source>
</evidence>
<organism evidence="1 2">
    <name type="scientific">Eumeta variegata</name>
    <name type="common">Bagworm moth</name>
    <name type="synonym">Eumeta japonica</name>
    <dbReference type="NCBI Taxonomy" id="151549"/>
    <lineage>
        <taxon>Eukaryota</taxon>
        <taxon>Metazoa</taxon>
        <taxon>Ecdysozoa</taxon>
        <taxon>Arthropoda</taxon>
        <taxon>Hexapoda</taxon>
        <taxon>Insecta</taxon>
        <taxon>Pterygota</taxon>
        <taxon>Neoptera</taxon>
        <taxon>Endopterygota</taxon>
        <taxon>Lepidoptera</taxon>
        <taxon>Glossata</taxon>
        <taxon>Ditrysia</taxon>
        <taxon>Tineoidea</taxon>
        <taxon>Psychidae</taxon>
        <taxon>Oiketicinae</taxon>
        <taxon>Eumeta</taxon>
    </lineage>
</organism>
<reference evidence="1 2" key="1">
    <citation type="journal article" date="2019" name="Commun. Biol.">
        <title>The bagworm genome reveals a unique fibroin gene that provides high tensile strength.</title>
        <authorList>
            <person name="Kono N."/>
            <person name="Nakamura H."/>
            <person name="Ohtoshi R."/>
            <person name="Tomita M."/>
            <person name="Numata K."/>
            <person name="Arakawa K."/>
        </authorList>
    </citation>
    <scope>NUCLEOTIDE SEQUENCE [LARGE SCALE GENOMIC DNA]</scope>
</reference>
<name>A0A4C1WIC6_EUMVA</name>
<dbReference type="EMBL" id="BGZK01000577">
    <property type="protein sequence ID" value="GBP51196.1"/>
    <property type="molecule type" value="Genomic_DNA"/>
</dbReference>
<protein>
    <submittedName>
        <fullName evidence="1">Uncharacterized protein</fullName>
    </submittedName>
</protein>
<dbReference type="AlphaFoldDB" id="A0A4C1WIC6"/>
<dbReference type="Proteomes" id="UP000299102">
    <property type="component" value="Unassembled WGS sequence"/>
</dbReference>
<evidence type="ECO:0000313" key="2">
    <source>
        <dbReference type="Proteomes" id="UP000299102"/>
    </source>
</evidence>
<accession>A0A4C1WIC6</accession>